<reference evidence="1 2" key="1">
    <citation type="submission" date="2020-05" db="EMBL/GenBank/DDBJ databases">
        <title>Genome Sequencing of Type Strains.</title>
        <authorList>
            <person name="Lemaire J.F."/>
            <person name="Inderbitzin P."/>
            <person name="Gregorio O.A."/>
            <person name="Collins S.B."/>
            <person name="Wespe N."/>
            <person name="Knight-Connoni V."/>
        </authorList>
    </citation>
    <scope>NUCLEOTIDE SEQUENCE [LARGE SCALE GENOMIC DNA]</scope>
    <source>
        <strain evidence="1 2">DSM 19942</strain>
    </source>
</reference>
<evidence type="ECO:0000313" key="1">
    <source>
        <dbReference type="EMBL" id="NUU57643.1"/>
    </source>
</evidence>
<evidence type="ECO:0000313" key="2">
    <source>
        <dbReference type="Proteomes" id="UP000577724"/>
    </source>
</evidence>
<proteinExistence type="predicted"/>
<gene>
    <name evidence="1" type="ORF">HP548_26515</name>
</gene>
<dbReference type="EMBL" id="JABMCC010000118">
    <property type="protein sequence ID" value="NUU57643.1"/>
    <property type="molecule type" value="Genomic_DNA"/>
</dbReference>
<dbReference type="GeneID" id="97134313"/>
<keyword evidence="2" id="KW-1185">Reference proteome</keyword>
<dbReference type="Proteomes" id="UP000577724">
    <property type="component" value="Unassembled WGS sequence"/>
</dbReference>
<sequence length="205" mass="21995">MKMYSKGALISGFVIFIISVSGGLMVSQNTSAKNTIIPSHITAINYFENEYGLTFGRIEDLKSVEILPDLIYAGSVDGIAGYVMKTDYLSETTRTAPLFDVDGKTIIGSIFVGGKKTNYPKNRNGQTYGSAVEATSPETEPQLIEAIGVDGTEGYVLKKDLDGEQPSTPEEAIALQNSRAADGRDIPLYDLDGENVIGVFHVGGK</sequence>
<name>A0ABX2MUD4_9BACL</name>
<accession>A0ABX2MUD4</accession>
<dbReference type="RefSeq" id="WP_099857023.1">
    <property type="nucleotide sequence ID" value="NZ_CBCRYD010000007.1"/>
</dbReference>
<organism evidence="1 2">
    <name type="scientific">Paenibacillus taichungensis</name>
    <dbReference type="NCBI Taxonomy" id="484184"/>
    <lineage>
        <taxon>Bacteria</taxon>
        <taxon>Bacillati</taxon>
        <taxon>Bacillota</taxon>
        <taxon>Bacilli</taxon>
        <taxon>Bacillales</taxon>
        <taxon>Paenibacillaceae</taxon>
        <taxon>Paenibacillus</taxon>
    </lineage>
</organism>
<comment type="caution">
    <text evidence="1">The sequence shown here is derived from an EMBL/GenBank/DDBJ whole genome shotgun (WGS) entry which is preliminary data.</text>
</comment>
<protein>
    <submittedName>
        <fullName evidence="1">Uncharacterized protein</fullName>
    </submittedName>
</protein>